<evidence type="ECO:0000259" key="4">
    <source>
        <dbReference type="Pfam" id="PF09287"/>
    </source>
</evidence>
<dbReference type="GO" id="GO:0005634">
    <property type="term" value="C:nucleus"/>
    <property type="evidence" value="ECO:0007669"/>
    <property type="project" value="InterPro"/>
</dbReference>
<evidence type="ECO:0000256" key="2">
    <source>
        <dbReference type="ARBA" id="ARBA00023163"/>
    </source>
</evidence>
<dbReference type="InterPro" id="IPR054106">
    <property type="entry name" value="CEP-1_C"/>
</dbReference>
<dbReference type="AlphaFoldDB" id="A0A8S1F743"/>
<proteinExistence type="predicted"/>
<evidence type="ECO:0000313" key="7">
    <source>
        <dbReference type="Proteomes" id="UP000494206"/>
    </source>
</evidence>
<accession>A0A8S1F743</accession>
<keyword evidence="1" id="KW-0805">Transcription regulation</keyword>
<keyword evidence="2" id="KW-0804">Transcription</keyword>
<dbReference type="Pfam" id="PF21907">
    <property type="entry name" value="SAM_CEP-1_C"/>
    <property type="match status" value="1"/>
</dbReference>
<evidence type="ECO:0000313" key="6">
    <source>
        <dbReference type="EMBL" id="CAB3408020.1"/>
    </source>
</evidence>
<name>A0A8S1F743_9PELO</name>
<dbReference type="Gene3D" id="2.60.40.720">
    <property type="match status" value="1"/>
</dbReference>
<protein>
    <submittedName>
        <fullName evidence="6">Uncharacterized protein</fullName>
    </submittedName>
</protein>
<dbReference type="GO" id="GO:0003700">
    <property type="term" value="F:DNA-binding transcription factor activity"/>
    <property type="evidence" value="ECO:0007669"/>
    <property type="project" value="InterPro"/>
</dbReference>
<reference evidence="6 7" key="1">
    <citation type="submission" date="2020-04" db="EMBL/GenBank/DDBJ databases">
        <authorList>
            <person name="Laetsch R D."/>
            <person name="Stevens L."/>
            <person name="Kumar S."/>
            <person name="Blaxter L. M."/>
        </authorList>
    </citation>
    <scope>NUCLEOTIDE SEQUENCE [LARGE SCALE GENOMIC DNA]</scope>
</reference>
<dbReference type="EMBL" id="CADEPM010000006">
    <property type="protein sequence ID" value="CAB3408020.1"/>
    <property type="molecule type" value="Genomic_DNA"/>
</dbReference>
<dbReference type="Pfam" id="PF09287">
    <property type="entry name" value="CEP1-DNA_bind"/>
    <property type="match status" value="1"/>
</dbReference>
<keyword evidence="7" id="KW-1185">Reference proteome</keyword>
<organism evidence="6 7">
    <name type="scientific">Caenorhabditis bovis</name>
    <dbReference type="NCBI Taxonomy" id="2654633"/>
    <lineage>
        <taxon>Eukaryota</taxon>
        <taxon>Metazoa</taxon>
        <taxon>Ecdysozoa</taxon>
        <taxon>Nematoda</taxon>
        <taxon>Chromadorea</taxon>
        <taxon>Rhabditida</taxon>
        <taxon>Rhabditina</taxon>
        <taxon>Rhabditomorpha</taxon>
        <taxon>Rhabditoidea</taxon>
        <taxon>Rhabditidae</taxon>
        <taxon>Peloderinae</taxon>
        <taxon>Caenorhabditis</taxon>
    </lineage>
</organism>
<evidence type="ECO:0000259" key="5">
    <source>
        <dbReference type="Pfam" id="PF21907"/>
    </source>
</evidence>
<dbReference type="Gene3D" id="1.10.150.830">
    <property type="match status" value="1"/>
</dbReference>
<dbReference type="InterPro" id="IPR012346">
    <property type="entry name" value="p53/RUNT-type_TF_DNA-bd_sf"/>
</dbReference>
<feature type="domain" description="CEP-1 C-terminal SAM" evidence="5">
    <location>
        <begin position="274"/>
        <end position="369"/>
    </location>
</feature>
<dbReference type="Proteomes" id="UP000494206">
    <property type="component" value="Unassembled WGS sequence"/>
</dbReference>
<dbReference type="InterPro" id="IPR015367">
    <property type="entry name" value="Trans_fact_CEP1_DNA-bd"/>
</dbReference>
<keyword evidence="3" id="KW-0539">Nucleus</keyword>
<dbReference type="GO" id="GO:0003677">
    <property type="term" value="F:DNA binding"/>
    <property type="evidence" value="ECO:0007669"/>
    <property type="project" value="InterPro"/>
</dbReference>
<sequence>MTQRSNDSSSYDVFSQNTKEKIKNGTYIMDGLSPNTLAELEQAADTADIIEVVQDLKIDILPPVLSSDFNWTLHENNEKILWIRFKRQLPLTISWKLLETHPAKKLLKLKMFYWDNDTPPERAIQFPEMEVSKCRDHIEKEVEIPHESFIYPLVDKSKSKRWRFLPNMKKKSSNFMNTEMYNLTNLNANSTMPSRKRPASQYVPLKPSEPVKVDYHTRLLLGKKPQVVEEQSMDFQDFSNENVQTTKRVRECPQKVFMFPVYGKEAASEVAEYLAVRAGKERYDAAAQGSSSVNPICVQGQFSHLDCIESWLSALKLTHYKVVFHCAKIETMGQLENHYIRNVRIFEDMSFPPEDCAMMHRAFINYYNSRKAALDQNLN</sequence>
<gene>
    <name evidence="6" type="ORF">CBOVIS_LOCUS9857</name>
</gene>
<comment type="caution">
    <text evidence="6">The sequence shown here is derived from an EMBL/GenBank/DDBJ whole genome shotgun (WGS) entry which is preliminary data.</text>
</comment>
<evidence type="ECO:0000256" key="1">
    <source>
        <dbReference type="ARBA" id="ARBA00023015"/>
    </source>
</evidence>
<evidence type="ECO:0000256" key="3">
    <source>
        <dbReference type="ARBA" id="ARBA00023242"/>
    </source>
</evidence>
<feature type="domain" description="Transcription factor CEP-1 DNA-binding" evidence="4">
    <location>
        <begin position="66"/>
        <end position="171"/>
    </location>
</feature>